<organism evidence="1 2">
    <name type="scientific">Ladona fulva</name>
    <name type="common">Scarce chaser dragonfly</name>
    <name type="synonym">Libellula fulva</name>
    <dbReference type="NCBI Taxonomy" id="123851"/>
    <lineage>
        <taxon>Eukaryota</taxon>
        <taxon>Metazoa</taxon>
        <taxon>Ecdysozoa</taxon>
        <taxon>Arthropoda</taxon>
        <taxon>Hexapoda</taxon>
        <taxon>Insecta</taxon>
        <taxon>Pterygota</taxon>
        <taxon>Palaeoptera</taxon>
        <taxon>Odonata</taxon>
        <taxon>Epiprocta</taxon>
        <taxon>Anisoptera</taxon>
        <taxon>Libelluloidea</taxon>
        <taxon>Libellulidae</taxon>
        <taxon>Ladona</taxon>
    </lineage>
</organism>
<dbReference type="EMBL" id="KZ309200">
    <property type="protein sequence ID" value="KAG8237655.1"/>
    <property type="molecule type" value="Genomic_DNA"/>
</dbReference>
<dbReference type="Proteomes" id="UP000792457">
    <property type="component" value="Unassembled WGS sequence"/>
</dbReference>
<reference evidence="1" key="1">
    <citation type="submission" date="2013-04" db="EMBL/GenBank/DDBJ databases">
        <authorList>
            <person name="Qu J."/>
            <person name="Murali S.C."/>
            <person name="Bandaranaike D."/>
            <person name="Bellair M."/>
            <person name="Blankenburg K."/>
            <person name="Chao H."/>
            <person name="Dinh H."/>
            <person name="Doddapaneni H."/>
            <person name="Downs B."/>
            <person name="Dugan-Rocha S."/>
            <person name="Elkadiri S."/>
            <person name="Gnanaolivu R.D."/>
            <person name="Hernandez B."/>
            <person name="Javaid M."/>
            <person name="Jayaseelan J.C."/>
            <person name="Lee S."/>
            <person name="Li M."/>
            <person name="Ming W."/>
            <person name="Munidasa M."/>
            <person name="Muniz J."/>
            <person name="Nguyen L."/>
            <person name="Ongeri F."/>
            <person name="Osuji N."/>
            <person name="Pu L.-L."/>
            <person name="Puazo M."/>
            <person name="Qu C."/>
            <person name="Quiroz J."/>
            <person name="Raj R."/>
            <person name="Weissenberger G."/>
            <person name="Xin Y."/>
            <person name="Zou X."/>
            <person name="Han Y."/>
            <person name="Richards S."/>
            <person name="Worley K."/>
            <person name="Muzny D."/>
            <person name="Gibbs R."/>
        </authorList>
    </citation>
    <scope>NUCLEOTIDE SEQUENCE</scope>
    <source>
        <strain evidence="1">Sampled in the wild</strain>
    </source>
</reference>
<dbReference type="AlphaFoldDB" id="A0A8K0KMP7"/>
<gene>
    <name evidence="1" type="ORF">J437_LFUL017650</name>
</gene>
<evidence type="ECO:0000313" key="2">
    <source>
        <dbReference type="Proteomes" id="UP000792457"/>
    </source>
</evidence>
<reference evidence="1" key="2">
    <citation type="submission" date="2017-10" db="EMBL/GenBank/DDBJ databases">
        <title>Ladona fulva Genome sequencing and assembly.</title>
        <authorList>
            <person name="Murali S."/>
            <person name="Richards S."/>
            <person name="Bandaranaike D."/>
            <person name="Bellair M."/>
            <person name="Blankenburg K."/>
            <person name="Chao H."/>
            <person name="Dinh H."/>
            <person name="Doddapaneni H."/>
            <person name="Dugan-Rocha S."/>
            <person name="Elkadiri S."/>
            <person name="Gnanaolivu R."/>
            <person name="Hernandez B."/>
            <person name="Skinner E."/>
            <person name="Javaid M."/>
            <person name="Lee S."/>
            <person name="Li M."/>
            <person name="Ming W."/>
            <person name="Munidasa M."/>
            <person name="Muniz J."/>
            <person name="Nguyen L."/>
            <person name="Hughes D."/>
            <person name="Osuji N."/>
            <person name="Pu L.-L."/>
            <person name="Puazo M."/>
            <person name="Qu C."/>
            <person name="Quiroz J."/>
            <person name="Raj R."/>
            <person name="Weissenberger G."/>
            <person name="Xin Y."/>
            <person name="Zou X."/>
            <person name="Han Y."/>
            <person name="Worley K."/>
            <person name="Muzny D."/>
            <person name="Gibbs R."/>
        </authorList>
    </citation>
    <scope>NUCLEOTIDE SEQUENCE</scope>
    <source>
        <strain evidence="1">Sampled in the wild</strain>
    </source>
</reference>
<sequence length="150" mass="17121">MNGAFTRAALGKTIILTSSPYKKELEIEKKEDAKKESPNKKLLEGKNSLKRKLAFCTKNITKGNKKTSQKQQDYECDDDNEEASQYLKEALIKCATCQDEILKRVTTEIVDEKLKEEIRFMQKHCCSVSIEGINWIRIACYNGSCMSLTL</sequence>
<accession>A0A8K0KMP7</accession>
<comment type="caution">
    <text evidence="1">The sequence shown here is derived from an EMBL/GenBank/DDBJ whole genome shotgun (WGS) entry which is preliminary data.</text>
</comment>
<name>A0A8K0KMP7_LADFU</name>
<proteinExistence type="predicted"/>
<evidence type="ECO:0000313" key="1">
    <source>
        <dbReference type="EMBL" id="KAG8237655.1"/>
    </source>
</evidence>
<protein>
    <submittedName>
        <fullName evidence="1">Uncharacterized protein</fullName>
    </submittedName>
</protein>
<keyword evidence="2" id="KW-1185">Reference proteome</keyword>